<name>A0AAD6SLJ4_9AGAR</name>
<feature type="compositionally biased region" description="Low complexity" evidence="1">
    <location>
        <begin position="176"/>
        <end position="190"/>
    </location>
</feature>
<keyword evidence="2" id="KW-1133">Transmembrane helix</keyword>
<feature type="region of interest" description="Disordered" evidence="1">
    <location>
        <begin position="170"/>
        <end position="194"/>
    </location>
</feature>
<keyword evidence="2" id="KW-0812">Transmembrane</keyword>
<proteinExistence type="predicted"/>
<sequence>MAFDTLIQLPACLGESQTRGWAEWCLRKMAAQTYKQIVAGVADIPDDVPDNLKPQQSRNNSMARSSRALAASSSPVADDPFFTETLAWHPPHPLRALRAPSPSFLVPMDLIMNRRDVRHAWDIPHHALTNPAIGLVLRRRSALYRRRLPPTTITTTTALTTASLHECSSLVDEPSSRSPSGSPARCSRSPTRPSFPPLSVVYTDGIEVPGSTSLVHLDAASVALDLSLDAPAPPQDHRHHHHHHPFLVHEGLTLVDPLLFLVPPSNPRIKARSRGPLHPTSLNLRPPPPPSRIVPPMSASATSTVSTALTGALLSIGLALVALALIALALAVLRFGRPISIKRARRWILICGLRLVARAMYYKGRPTLKELNALRPQLHVAALAEYPNSYAKDGYGALYVTAAVDDYTLGEYYSGRITADEFLAEVRVKFGESRELAARQGEYRKCDVGQTHFWLFCFYPRKRQAAEKMCHFTCLADGAPRALLDCRCGKRHREYWWLGDLGGFSALEERVREVLALLGEGDLVRQVVISWLVVDLQHAWLASEYQS</sequence>
<accession>A0AAD6SLJ4</accession>
<evidence type="ECO:0000313" key="4">
    <source>
        <dbReference type="Proteomes" id="UP001218188"/>
    </source>
</evidence>
<feature type="region of interest" description="Disordered" evidence="1">
    <location>
        <begin position="271"/>
        <end position="290"/>
    </location>
</feature>
<evidence type="ECO:0000256" key="1">
    <source>
        <dbReference type="SAM" id="MobiDB-lite"/>
    </source>
</evidence>
<dbReference type="AlphaFoldDB" id="A0AAD6SLJ4"/>
<feature type="compositionally biased region" description="Low complexity" evidence="1">
    <location>
        <begin position="57"/>
        <end position="69"/>
    </location>
</feature>
<organism evidence="3 4">
    <name type="scientific">Mycena alexandri</name>
    <dbReference type="NCBI Taxonomy" id="1745969"/>
    <lineage>
        <taxon>Eukaryota</taxon>
        <taxon>Fungi</taxon>
        <taxon>Dikarya</taxon>
        <taxon>Basidiomycota</taxon>
        <taxon>Agaricomycotina</taxon>
        <taxon>Agaricomycetes</taxon>
        <taxon>Agaricomycetidae</taxon>
        <taxon>Agaricales</taxon>
        <taxon>Marasmiineae</taxon>
        <taxon>Mycenaceae</taxon>
        <taxon>Mycena</taxon>
    </lineage>
</organism>
<reference evidence="3" key="1">
    <citation type="submission" date="2023-03" db="EMBL/GenBank/DDBJ databases">
        <title>Massive genome expansion in bonnet fungi (Mycena s.s.) driven by repeated elements and novel gene families across ecological guilds.</title>
        <authorList>
            <consortium name="Lawrence Berkeley National Laboratory"/>
            <person name="Harder C.B."/>
            <person name="Miyauchi S."/>
            <person name="Viragh M."/>
            <person name="Kuo A."/>
            <person name="Thoen E."/>
            <person name="Andreopoulos B."/>
            <person name="Lu D."/>
            <person name="Skrede I."/>
            <person name="Drula E."/>
            <person name="Henrissat B."/>
            <person name="Morin E."/>
            <person name="Kohler A."/>
            <person name="Barry K."/>
            <person name="LaButti K."/>
            <person name="Morin E."/>
            <person name="Salamov A."/>
            <person name="Lipzen A."/>
            <person name="Mereny Z."/>
            <person name="Hegedus B."/>
            <person name="Baldrian P."/>
            <person name="Stursova M."/>
            <person name="Weitz H."/>
            <person name="Taylor A."/>
            <person name="Grigoriev I.V."/>
            <person name="Nagy L.G."/>
            <person name="Martin F."/>
            <person name="Kauserud H."/>
        </authorList>
    </citation>
    <scope>NUCLEOTIDE SEQUENCE</scope>
    <source>
        <strain evidence="3">CBHHK200</strain>
    </source>
</reference>
<evidence type="ECO:0000313" key="3">
    <source>
        <dbReference type="EMBL" id="KAJ7029171.1"/>
    </source>
</evidence>
<evidence type="ECO:0000256" key="2">
    <source>
        <dbReference type="SAM" id="Phobius"/>
    </source>
</evidence>
<feature type="transmembrane region" description="Helical" evidence="2">
    <location>
        <begin position="312"/>
        <end position="336"/>
    </location>
</feature>
<gene>
    <name evidence="3" type="ORF">C8F04DRAFT_1265232</name>
</gene>
<feature type="region of interest" description="Disordered" evidence="1">
    <location>
        <begin position="45"/>
        <end position="69"/>
    </location>
</feature>
<keyword evidence="4" id="KW-1185">Reference proteome</keyword>
<keyword evidence="2" id="KW-0472">Membrane</keyword>
<dbReference type="EMBL" id="JARJCM010000104">
    <property type="protein sequence ID" value="KAJ7029171.1"/>
    <property type="molecule type" value="Genomic_DNA"/>
</dbReference>
<dbReference type="Proteomes" id="UP001218188">
    <property type="component" value="Unassembled WGS sequence"/>
</dbReference>
<protein>
    <submittedName>
        <fullName evidence="3">Uncharacterized protein</fullName>
    </submittedName>
</protein>
<comment type="caution">
    <text evidence="3">The sequence shown here is derived from an EMBL/GenBank/DDBJ whole genome shotgun (WGS) entry which is preliminary data.</text>
</comment>